<feature type="domain" description="DEAD-box helicase OB fold" evidence="3">
    <location>
        <begin position="111"/>
        <end position="193"/>
    </location>
</feature>
<reference evidence="4" key="1">
    <citation type="submission" date="2017-07" db="EMBL/GenBank/DDBJ databases">
        <title>Taro Niue Genome Assembly and Annotation.</title>
        <authorList>
            <person name="Atibalentja N."/>
            <person name="Keating K."/>
            <person name="Fields C.J."/>
        </authorList>
    </citation>
    <scope>NUCLEOTIDE SEQUENCE</scope>
    <source>
        <strain evidence="4">Niue_2</strain>
        <tissue evidence="4">Leaf</tissue>
    </source>
</reference>
<dbReference type="GO" id="GO:0004386">
    <property type="term" value="F:helicase activity"/>
    <property type="evidence" value="ECO:0007669"/>
    <property type="project" value="UniProtKB-KW"/>
</dbReference>
<feature type="region of interest" description="Disordered" evidence="2">
    <location>
        <begin position="36"/>
        <end position="56"/>
    </location>
</feature>
<protein>
    <recommendedName>
        <fullName evidence="3">DEAD-box helicase OB fold domain-containing protein</fullName>
    </recommendedName>
</protein>
<dbReference type="AlphaFoldDB" id="A0A843V7A0"/>
<feature type="region of interest" description="Disordered" evidence="2">
    <location>
        <begin position="209"/>
        <end position="230"/>
    </location>
</feature>
<organism evidence="4 5">
    <name type="scientific">Colocasia esculenta</name>
    <name type="common">Wild taro</name>
    <name type="synonym">Arum esculentum</name>
    <dbReference type="NCBI Taxonomy" id="4460"/>
    <lineage>
        <taxon>Eukaryota</taxon>
        <taxon>Viridiplantae</taxon>
        <taxon>Streptophyta</taxon>
        <taxon>Embryophyta</taxon>
        <taxon>Tracheophyta</taxon>
        <taxon>Spermatophyta</taxon>
        <taxon>Magnoliopsida</taxon>
        <taxon>Liliopsida</taxon>
        <taxon>Araceae</taxon>
        <taxon>Aroideae</taxon>
        <taxon>Colocasieae</taxon>
        <taxon>Colocasia</taxon>
    </lineage>
</organism>
<keyword evidence="1" id="KW-0547">Nucleotide-binding</keyword>
<comment type="caution">
    <text evidence="4">The sequence shown here is derived from an EMBL/GenBank/DDBJ whole genome shotgun (WGS) entry which is preliminary data.</text>
</comment>
<gene>
    <name evidence="4" type="ORF">Taro_021123</name>
</gene>
<dbReference type="Pfam" id="PF07717">
    <property type="entry name" value="OB_NTP_bind"/>
    <property type="match status" value="1"/>
</dbReference>
<keyword evidence="1" id="KW-0347">Helicase</keyword>
<keyword evidence="1" id="KW-0067">ATP-binding</keyword>
<keyword evidence="5" id="KW-1185">Reference proteome</keyword>
<evidence type="ECO:0000259" key="3">
    <source>
        <dbReference type="Pfam" id="PF07717"/>
    </source>
</evidence>
<evidence type="ECO:0000256" key="2">
    <source>
        <dbReference type="SAM" id="MobiDB-lite"/>
    </source>
</evidence>
<proteinExistence type="predicted"/>
<dbReference type="Proteomes" id="UP000652761">
    <property type="component" value="Unassembled WGS sequence"/>
</dbReference>
<evidence type="ECO:0000313" key="4">
    <source>
        <dbReference type="EMBL" id="MQL88553.1"/>
    </source>
</evidence>
<dbReference type="EMBL" id="NMUH01001068">
    <property type="protein sequence ID" value="MQL88553.1"/>
    <property type="molecule type" value="Genomic_DNA"/>
</dbReference>
<name>A0A843V7A0_COLES</name>
<accession>A0A843V7A0</accession>
<sequence length="250" mass="28452">MDFSGISLSNHPELMRALGLACLRCLSEGSGVYSRFPQGVKGNEKKRKQHVSSLPDGSGWGDHIQLLQVYDNWVQEGYNPNWCKDNDIQSAPVDVDSNPKQRGMEQHYRNLRKALCKGYGNQLAERMLHHNGYRTIGFRSQLVQVHQSSVLQTDEDGRLSDYVVYHELIATPHPFMRNVCSVEMSWVMPILKKLEKLNVDKLSGSFATSEEQGRGDLSMDLSKQHMSTDKDVDKIRAARDRYLARKAKKT</sequence>
<evidence type="ECO:0000256" key="1">
    <source>
        <dbReference type="ARBA" id="ARBA00022806"/>
    </source>
</evidence>
<keyword evidence="1" id="KW-0378">Hydrolase</keyword>
<evidence type="ECO:0000313" key="5">
    <source>
        <dbReference type="Proteomes" id="UP000652761"/>
    </source>
</evidence>
<dbReference type="InterPro" id="IPR011709">
    <property type="entry name" value="DEAD-box_helicase_OB_fold"/>
</dbReference>
<dbReference type="OrthoDB" id="10253254at2759"/>